<evidence type="ECO:0000313" key="3">
    <source>
        <dbReference type="Proteomes" id="UP001189429"/>
    </source>
</evidence>
<dbReference type="Pfam" id="PF22600">
    <property type="entry name" value="MTPAP-like_central"/>
    <property type="match status" value="1"/>
</dbReference>
<reference evidence="2" key="1">
    <citation type="submission" date="2023-10" db="EMBL/GenBank/DDBJ databases">
        <authorList>
            <person name="Chen Y."/>
            <person name="Shah S."/>
            <person name="Dougan E. K."/>
            <person name="Thang M."/>
            <person name="Chan C."/>
        </authorList>
    </citation>
    <scope>NUCLEOTIDE SEQUENCE [LARGE SCALE GENOMIC DNA]</scope>
</reference>
<accession>A0ABN9PA28</accession>
<feature type="domain" description="Poly(A) RNA polymerase mitochondrial-like central palm" evidence="1">
    <location>
        <begin position="7"/>
        <end position="49"/>
    </location>
</feature>
<dbReference type="PANTHER" id="PTHR12271">
    <property type="entry name" value="POLY A POLYMERASE CID PAP -RELATED"/>
    <property type="match status" value="1"/>
</dbReference>
<comment type="caution">
    <text evidence="2">The sequence shown here is derived from an EMBL/GenBank/DDBJ whole genome shotgun (WGS) entry which is preliminary data.</text>
</comment>
<dbReference type="Gene3D" id="3.30.460.10">
    <property type="entry name" value="Beta Polymerase, domain 2"/>
    <property type="match status" value="1"/>
</dbReference>
<dbReference type="EMBL" id="CAUYUJ010000274">
    <property type="protein sequence ID" value="CAK0789625.1"/>
    <property type="molecule type" value="Genomic_DNA"/>
</dbReference>
<dbReference type="InterPro" id="IPR054708">
    <property type="entry name" value="MTPAP-like_central"/>
</dbReference>
<dbReference type="SUPFAM" id="SSF81631">
    <property type="entry name" value="PAP/OAS1 substrate-binding domain"/>
    <property type="match status" value="1"/>
</dbReference>
<protein>
    <recommendedName>
        <fullName evidence="1">Poly(A) RNA polymerase mitochondrial-like central palm domain-containing protein</fullName>
    </recommendedName>
</protein>
<gene>
    <name evidence="2" type="ORF">PCOR1329_LOCUS1150</name>
</gene>
<dbReference type="InterPro" id="IPR043519">
    <property type="entry name" value="NT_sf"/>
</dbReference>
<name>A0ABN9PA28_9DINO</name>
<sequence>MEGTPFEVKEVVLRARVPILRLVRGSLDVDLSVHNATPLRNTRLLRAYASIDARVSSLGLAVKLWAREHHLCGAHAGHLSSYALTLMVVYFLQVAADPPLPSLQRGGELDAAFEDDAAAAERARSEGAWPAKATAAALYRGFFRFYADAYGWGQEEVVSVRLGRRRPLREFPELSSRPGPGLHVEDPFERGRDLGDVLRGDRGLQLAGALRGEHWRLRAADQPGCERQLLARLSAGAAGLARPQGVWA</sequence>
<proteinExistence type="predicted"/>
<keyword evidence="3" id="KW-1185">Reference proteome</keyword>
<dbReference type="Proteomes" id="UP001189429">
    <property type="component" value="Unassembled WGS sequence"/>
</dbReference>
<organism evidence="2 3">
    <name type="scientific">Prorocentrum cordatum</name>
    <dbReference type="NCBI Taxonomy" id="2364126"/>
    <lineage>
        <taxon>Eukaryota</taxon>
        <taxon>Sar</taxon>
        <taxon>Alveolata</taxon>
        <taxon>Dinophyceae</taxon>
        <taxon>Prorocentrales</taxon>
        <taxon>Prorocentraceae</taxon>
        <taxon>Prorocentrum</taxon>
    </lineage>
</organism>
<evidence type="ECO:0000313" key="2">
    <source>
        <dbReference type="EMBL" id="CAK0789625.1"/>
    </source>
</evidence>
<dbReference type="Gene3D" id="1.10.1410.10">
    <property type="match status" value="1"/>
</dbReference>
<feature type="non-terminal residue" evidence="2">
    <location>
        <position position="248"/>
    </location>
</feature>
<evidence type="ECO:0000259" key="1">
    <source>
        <dbReference type="Pfam" id="PF22600"/>
    </source>
</evidence>
<dbReference type="PANTHER" id="PTHR12271:SF40">
    <property type="entry name" value="POLY(A) RNA POLYMERASE GLD2"/>
    <property type="match status" value="1"/>
</dbReference>
<dbReference type="SUPFAM" id="SSF81301">
    <property type="entry name" value="Nucleotidyltransferase"/>
    <property type="match status" value="1"/>
</dbReference>